<dbReference type="Pfam" id="PF14291">
    <property type="entry name" value="DUF4371"/>
    <property type="match status" value="1"/>
</dbReference>
<proteinExistence type="predicted"/>
<evidence type="ECO:0000313" key="3">
    <source>
        <dbReference type="Proteomes" id="UP001159363"/>
    </source>
</evidence>
<dbReference type="PANTHER" id="PTHR45749:SF14">
    <property type="entry name" value="TTF-TYPE DOMAIN-CONTAINING PROTEIN"/>
    <property type="match status" value="1"/>
</dbReference>
<accession>A0ABQ9HL16</accession>
<sequence>MEKAQKALITIFSSIKFLATHGLTLRNKQEKEGNLYELLELRGNEIPDVKDWLYKQHNWLSHDIQNEKLQLLSLTVVRKLNKDIKNIKYFAINVDETIDNSTEEQVFISLRHVNDDFDVFEYFIGLYEISSTMGNNLAAIIEDVLLRLDISIKDCRADDDSALAKNATLKPLCPTRWTVRSKSLDIVNSQYETIPSVFDSLKSKESAANGLSAFLEKASKKLARNLQTSDIIITPALRQTEIVMGRLTDLRTKEKFTELLE</sequence>
<comment type="caution">
    <text evidence="2">The sequence shown here is derived from an EMBL/GenBank/DDBJ whole genome shotgun (WGS) entry which is preliminary data.</text>
</comment>
<keyword evidence="3" id="KW-1185">Reference proteome</keyword>
<evidence type="ECO:0000313" key="2">
    <source>
        <dbReference type="EMBL" id="KAJ8884975.1"/>
    </source>
</evidence>
<dbReference type="EMBL" id="JARBHB010000004">
    <property type="protein sequence ID" value="KAJ8884975.1"/>
    <property type="molecule type" value="Genomic_DNA"/>
</dbReference>
<organism evidence="2 3">
    <name type="scientific">Dryococelus australis</name>
    <dbReference type="NCBI Taxonomy" id="614101"/>
    <lineage>
        <taxon>Eukaryota</taxon>
        <taxon>Metazoa</taxon>
        <taxon>Ecdysozoa</taxon>
        <taxon>Arthropoda</taxon>
        <taxon>Hexapoda</taxon>
        <taxon>Insecta</taxon>
        <taxon>Pterygota</taxon>
        <taxon>Neoptera</taxon>
        <taxon>Polyneoptera</taxon>
        <taxon>Phasmatodea</taxon>
        <taxon>Verophasmatodea</taxon>
        <taxon>Anareolatae</taxon>
        <taxon>Phasmatidae</taxon>
        <taxon>Eurycanthinae</taxon>
        <taxon>Dryococelus</taxon>
    </lineage>
</organism>
<gene>
    <name evidence="2" type="ORF">PR048_011171</name>
</gene>
<name>A0ABQ9HL16_9NEOP</name>
<protein>
    <recommendedName>
        <fullName evidence="1">DUF4371 domain-containing protein</fullName>
    </recommendedName>
</protein>
<dbReference type="InterPro" id="IPR025398">
    <property type="entry name" value="DUF4371"/>
</dbReference>
<dbReference type="Proteomes" id="UP001159363">
    <property type="component" value="Chromosome X"/>
</dbReference>
<reference evidence="2 3" key="1">
    <citation type="submission" date="2023-02" db="EMBL/GenBank/DDBJ databases">
        <title>LHISI_Scaffold_Assembly.</title>
        <authorList>
            <person name="Stuart O.P."/>
            <person name="Cleave R."/>
            <person name="Magrath M.J.L."/>
            <person name="Mikheyev A.S."/>
        </authorList>
    </citation>
    <scope>NUCLEOTIDE SEQUENCE [LARGE SCALE GENOMIC DNA]</scope>
    <source>
        <strain evidence="2">Daus_M_001</strain>
        <tissue evidence="2">Leg muscle</tissue>
    </source>
</reference>
<dbReference type="PANTHER" id="PTHR45749">
    <property type="match status" value="1"/>
</dbReference>
<evidence type="ECO:0000259" key="1">
    <source>
        <dbReference type="Pfam" id="PF14291"/>
    </source>
</evidence>
<feature type="domain" description="DUF4371" evidence="1">
    <location>
        <begin position="22"/>
        <end position="158"/>
    </location>
</feature>